<dbReference type="Proteomes" id="UP000765509">
    <property type="component" value="Unassembled WGS sequence"/>
</dbReference>
<proteinExistence type="predicted"/>
<evidence type="ECO:0000313" key="1">
    <source>
        <dbReference type="EMBL" id="MBW0538359.1"/>
    </source>
</evidence>
<sequence length="82" mass="9126">MLRCPHHPPDLTPTLPPISALITPYASTPLPLTILTLPWSPQDIHPMPPSTLFMPHPLRRLPCLPLRSALPTCLQRRPSVSL</sequence>
<dbReference type="EMBL" id="AVOT02042933">
    <property type="protein sequence ID" value="MBW0538359.1"/>
    <property type="molecule type" value="Genomic_DNA"/>
</dbReference>
<comment type="caution">
    <text evidence="1">The sequence shown here is derived from an EMBL/GenBank/DDBJ whole genome shotgun (WGS) entry which is preliminary data.</text>
</comment>
<reference evidence="1" key="1">
    <citation type="submission" date="2021-03" db="EMBL/GenBank/DDBJ databases">
        <title>Draft genome sequence of rust myrtle Austropuccinia psidii MF-1, a brazilian biotype.</title>
        <authorList>
            <person name="Quecine M.C."/>
            <person name="Pachon D.M.R."/>
            <person name="Bonatelli M.L."/>
            <person name="Correr F.H."/>
            <person name="Franceschini L.M."/>
            <person name="Leite T.F."/>
            <person name="Margarido G.R.A."/>
            <person name="Almeida C.A."/>
            <person name="Ferrarezi J.A."/>
            <person name="Labate C.A."/>
        </authorList>
    </citation>
    <scope>NUCLEOTIDE SEQUENCE</scope>
    <source>
        <strain evidence="1">MF-1</strain>
    </source>
</reference>
<accession>A0A9Q3IGY2</accession>
<gene>
    <name evidence="1" type="ORF">O181_078074</name>
</gene>
<organism evidence="1 2">
    <name type="scientific">Austropuccinia psidii MF-1</name>
    <dbReference type="NCBI Taxonomy" id="1389203"/>
    <lineage>
        <taxon>Eukaryota</taxon>
        <taxon>Fungi</taxon>
        <taxon>Dikarya</taxon>
        <taxon>Basidiomycota</taxon>
        <taxon>Pucciniomycotina</taxon>
        <taxon>Pucciniomycetes</taxon>
        <taxon>Pucciniales</taxon>
        <taxon>Sphaerophragmiaceae</taxon>
        <taxon>Austropuccinia</taxon>
    </lineage>
</organism>
<protein>
    <submittedName>
        <fullName evidence="1">Uncharacterized protein</fullName>
    </submittedName>
</protein>
<name>A0A9Q3IGY2_9BASI</name>
<dbReference type="AlphaFoldDB" id="A0A9Q3IGY2"/>
<keyword evidence="2" id="KW-1185">Reference proteome</keyword>
<evidence type="ECO:0000313" key="2">
    <source>
        <dbReference type="Proteomes" id="UP000765509"/>
    </source>
</evidence>